<keyword evidence="12" id="KW-1185">Reference proteome</keyword>
<dbReference type="Gene3D" id="3.30.565.10">
    <property type="entry name" value="Histidine kinase-like ATPase, C-terminal domain"/>
    <property type="match status" value="1"/>
</dbReference>
<dbReference type="Pfam" id="PF13426">
    <property type="entry name" value="PAS_9"/>
    <property type="match status" value="2"/>
</dbReference>
<dbReference type="RefSeq" id="WP_133156444.1">
    <property type="nucleotide sequence ID" value="NZ_CP037867.1"/>
</dbReference>
<dbReference type="EMBL" id="CP037867">
    <property type="protein sequence ID" value="QBM27893.1"/>
    <property type="molecule type" value="Genomic_DNA"/>
</dbReference>
<dbReference type="SMART" id="SM00388">
    <property type="entry name" value="HisKA"/>
    <property type="match status" value="1"/>
</dbReference>
<dbReference type="GO" id="GO:0005886">
    <property type="term" value="C:plasma membrane"/>
    <property type="evidence" value="ECO:0007669"/>
    <property type="project" value="UniProtKB-SubCell"/>
</dbReference>
<keyword evidence="8" id="KW-0812">Transmembrane</keyword>
<keyword evidence="6" id="KW-0418">Kinase</keyword>
<keyword evidence="4" id="KW-0597">Phosphoprotein</keyword>
<dbReference type="InterPro" id="IPR003661">
    <property type="entry name" value="HisK_dim/P_dom"/>
</dbReference>
<dbReference type="Gene3D" id="1.10.287.130">
    <property type="match status" value="1"/>
</dbReference>
<dbReference type="SUPFAM" id="SSF47384">
    <property type="entry name" value="Homodimeric domain of signal transducing histidine kinase"/>
    <property type="match status" value="1"/>
</dbReference>
<sequence length="855" mass="94990">MNAPAPLPAAEVTGQPLNLQRYQDRSLLALLLCIGIAGPLVAFGVHLRDGLVALTWVALAFSLTDYLLLGLYATRLRPLVAPLLVYTLIFTSGAAIVAHGTVRSMAALVMIAAVVAAGVFLSRRNMLISGVLGITILGVLNIAENLQLMPTPETRTGWTVWIVQTTILISLMITVNLGRRRMLDAYRSQNLALEHSREVERLLRQSQDRFQALFRSTPAACLVQSLDTQDVLDANQAFQSLFGYTNEELVGHPPPRVWARDEEQTEFRRLIDTQGRVGGLRGLAQRKDGCAFPAMVHAEVTQSATERLLIAVVFDLSADVASRRELEISRERFSKAFNFSPLGMTITRLSDGRFVEVNPANERVLGWTQAEFEGKTSMEVGVWVSETDRNHYVATLRRDGRLQGYETRMRTKAGAIVPVRVWAEIIEIDNEPCALSFTLNVDEEKRREAMLLNVAEGVSGDTGEAFFRSLVEHLADAIGADGVVVGEVDPLKQMNTLALVWDGRLLPNSTHPLHKTLCEQALLQPALLRFESPRPAHLNLVPPFSEAPLQSVLGLPLRDGDGSVVGLLIAVWRQRPPPNAQLDALLTIFASRCNAELQRLRRDREIHKLHDTLEHRVAARTAQLQYLNRELDSFAYSVSHDLKSPLRSIDGFSHLLREQMAGRMTAEDIDLFERIEASVHRMNSLITDLLALARVSQGTLQRMNTNLSELAHDVIRQERHRDPTREVEVAIEEGLYADCDPRMAQIVLENLLGNAWKYTRQTTNARISFTRAEQTAPGAPVFCIRDNGAGFDMARAERLFKAFNRLHTASEFEGSGIGLATVRRILERHGGHIWGEGAVGQGARFEFCFGSEATS</sequence>
<dbReference type="InterPro" id="IPR004358">
    <property type="entry name" value="Sig_transdc_His_kin-like_C"/>
</dbReference>
<evidence type="ECO:0000256" key="3">
    <source>
        <dbReference type="ARBA" id="ARBA00012438"/>
    </source>
</evidence>
<keyword evidence="5 11" id="KW-0808">Transferase</keyword>
<feature type="transmembrane region" description="Helical" evidence="8">
    <location>
        <begin position="126"/>
        <end position="143"/>
    </location>
</feature>
<dbReference type="SUPFAM" id="SSF55781">
    <property type="entry name" value="GAF domain-like"/>
    <property type="match status" value="1"/>
</dbReference>
<dbReference type="KEGG" id="hpse:HPF_09360"/>
<evidence type="ECO:0000256" key="7">
    <source>
        <dbReference type="ARBA" id="ARBA00023136"/>
    </source>
</evidence>
<keyword evidence="8" id="KW-1133">Transmembrane helix</keyword>
<dbReference type="InterPro" id="IPR029016">
    <property type="entry name" value="GAF-like_dom_sf"/>
</dbReference>
<feature type="transmembrane region" description="Helical" evidence="8">
    <location>
        <begin position="158"/>
        <end position="178"/>
    </location>
</feature>
<dbReference type="InterPro" id="IPR036097">
    <property type="entry name" value="HisK_dim/P_sf"/>
</dbReference>
<dbReference type="SUPFAM" id="SSF55785">
    <property type="entry name" value="PYP-like sensor domain (PAS domain)"/>
    <property type="match status" value="2"/>
</dbReference>
<feature type="transmembrane region" description="Helical" evidence="8">
    <location>
        <begin position="79"/>
        <end position="98"/>
    </location>
</feature>
<gene>
    <name evidence="11" type="primary">cph6</name>
    <name evidence="11" type="ORF">HPF_09360</name>
</gene>
<feature type="transmembrane region" description="Helical" evidence="8">
    <location>
        <begin position="104"/>
        <end position="121"/>
    </location>
</feature>
<name>A0A4V1ABG6_HYDPS</name>
<feature type="domain" description="PAS" evidence="10">
    <location>
        <begin position="351"/>
        <end position="378"/>
    </location>
</feature>
<dbReference type="EC" id="2.7.13.3" evidence="3"/>
<keyword evidence="7 8" id="KW-0472">Membrane</keyword>
<dbReference type="GO" id="GO:0000155">
    <property type="term" value="F:phosphorelay sensor kinase activity"/>
    <property type="evidence" value="ECO:0007669"/>
    <property type="project" value="InterPro"/>
</dbReference>
<dbReference type="GO" id="GO:0007234">
    <property type="term" value="P:osmosensory signaling via phosphorelay pathway"/>
    <property type="evidence" value="ECO:0007669"/>
    <property type="project" value="TreeGrafter"/>
</dbReference>
<evidence type="ECO:0000259" key="10">
    <source>
        <dbReference type="PROSITE" id="PS50112"/>
    </source>
</evidence>
<dbReference type="InterPro" id="IPR003018">
    <property type="entry name" value="GAF"/>
</dbReference>
<dbReference type="InterPro" id="IPR005467">
    <property type="entry name" value="His_kinase_dom"/>
</dbReference>
<dbReference type="InterPro" id="IPR050351">
    <property type="entry name" value="BphY/WalK/GraS-like"/>
</dbReference>
<dbReference type="AlphaFoldDB" id="A0A4V1ABG6"/>
<dbReference type="CDD" id="cd00082">
    <property type="entry name" value="HisKA"/>
    <property type="match status" value="1"/>
</dbReference>
<evidence type="ECO:0000259" key="9">
    <source>
        <dbReference type="PROSITE" id="PS50109"/>
    </source>
</evidence>
<dbReference type="CDD" id="cd00130">
    <property type="entry name" value="PAS"/>
    <property type="match status" value="2"/>
</dbReference>
<dbReference type="NCBIfam" id="TIGR00229">
    <property type="entry name" value="sensory_box"/>
    <property type="match status" value="2"/>
</dbReference>
<evidence type="ECO:0000256" key="5">
    <source>
        <dbReference type="ARBA" id="ARBA00022679"/>
    </source>
</evidence>
<feature type="domain" description="PAS" evidence="10">
    <location>
        <begin position="206"/>
        <end position="251"/>
    </location>
</feature>
<dbReference type="InterPro" id="IPR035965">
    <property type="entry name" value="PAS-like_dom_sf"/>
</dbReference>
<feature type="domain" description="Histidine kinase" evidence="9">
    <location>
        <begin position="637"/>
        <end position="853"/>
    </location>
</feature>
<proteinExistence type="predicted"/>
<dbReference type="PROSITE" id="PS50109">
    <property type="entry name" value="HIS_KIN"/>
    <property type="match status" value="1"/>
</dbReference>
<dbReference type="Pfam" id="PF13185">
    <property type="entry name" value="GAF_2"/>
    <property type="match status" value="1"/>
</dbReference>
<evidence type="ECO:0000256" key="1">
    <source>
        <dbReference type="ARBA" id="ARBA00000085"/>
    </source>
</evidence>
<dbReference type="Gene3D" id="3.30.450.20">
    <property type="entry name" value="PAS domain"/>
    <property type="match status" value="2"/>
</dbReference>
<dbReference type="PRINTS" id="PR00344">
    <property type="entry name" value="BCTRLSENSOR"/>
</dbReference>
<feature type="transmembrane region" description="Helical" evidence="8">
    <location>
        <begin position="27"/>
        <end position="47"/>
    </location>
</feature>
<evidence type="ECO:0000256" key="2">
    <source>
        <dbReference type="ARBA" id="ARBA00004429"/>
    </source>
</evidence>
<comment type="subcellular location">
    <subcellularLocation>
        <location evidence="2">Cell inner membrane</location>
        <topology evidence="2">Multi-pass membrane protein</topology>
    </subcellularLocation>
</comment>
<feature type="transmembrane region" description="Helical" evidence="8">
    <location>
        <begin position="53"/>
        <end position="72"/>
    </location>
</feature>
<dbReference type="Pfam" id="PF02518">
    <property type="entry name" value="HATPase_c"/>
    <property type="match status" value="1"/>
</dbReference>
<dbReference type="SMART" id="SM00091">
    <property type="entry name" value="PAS"/>
    <property type="match status" value="2"/>
</dbReference>
<dbReference type="SMART" id="SM00065">
    <property type="entry name" value="GAF"/>
    <property type="match status" value="1"/>
</dbReference>
<dbReference type="GO" id="GO:0000156">
    <property type="term" value="F:phosphorelay response regulator activity"/>
    <property type="evidence" value="ECO:0007669"/>
    <property type="project" value="TreeGrafter"/>
</dbReference>
<evidence type="ECO:0000256" key="6">
    <source>
        <dbReference type="ARBA" id="ARBA00022777"/>
    </source>
</evidence>
<reference evidence="11 12" key="1">
    <citation type="submission" date="2019-03" db="EMBL/GenBank/DDBJ databases">
        <authorList>
            <person name="Sebastian G."/>
            <person name="Baumann P."/>
            <person name="Ruckert C."/>
            <person name="Kalinowski J."/>
            <person name="Nebel B."/>
            <person name="Takors R."/>
            <person name="Blombach B."/>
        </authorList>
    </citation>
    <scope>NUCLEOTIDE SEQUENCE [LARGE SCALE GENOMIC DNA]</scope>
    <source>
        <strain evidence="11 12">DSM 1084</strain>
    </source>
</reference>
<evidence type="ECO:0000313" key="11">
    <source>
        <dbReference type="EMBL" id="QBM27893.1"/>
    </source>
</evidence>
<dbReference type="Gene3D" id="3.30.450.40">
    <property type="match status" value="1"/>
</dbReference>
<dbReference type="SMART" id="SM00387">
    <property type="entry name" value="HATPase_c"/>
    <property type="match status" value="1"/>
</dbReference>
<accession>A0A4V1ABG6</accession>
<evidence type="ECO:0000256" key="4">
    <source>
        <dbReference type="ARBA" id="ARBA00022553"/>
    </source>
</evidence>
<protein>
    <recommendedName>
        <fullName evidence="3">histidine kinase</fullName>
        <ecNumber evidence="3">2.7.13.3</ecNumber>
    </recommendedName>
</protein>
<dbReference type="Pfam" id="PF00512">
    <property type="entry name" value="HisKA"/>
    <property type="match status" value="1"/>
</dbReference>
<dbReference type="InterPro" id="IPR036890">
    <property type="entry name" value="HATPase_C_sf"/>
</dbReference>
<dbReference type="GO" id="GO:0030295">
    <property type="term" value="F:protein kinase activator activity"/>
    <property type="evidence" value="ECO:0007669"/>
    <property type="project" value="TreeGrafter"/>
</dbReference>
<evidence type="ECO:0000313" key="12">
    <source>
        <dbReference type="Proteomes" id="UP000293912"/>
    </source>
</evidence>
<dbReference type="PANTHER" id="PTHR42878">
    <property type="entry name" value="TWO-COMPONENT HISTIDINE KINASE"/>
    <property type="match status" value="1"/>
</dbReference>
<dbReference type="InterPro" id="IPR003594">
    <property type="entry name" value="HATPase_dom"/>
</dbReference>
<evidence type="ECO:0000256" key="8">
    <source>
        <dbReference type="SAM" id="Phobius"/>
    </source>
</evidence>
<organism evidence="11 12">
    <name type="scientific">Hydrogenophaga pseudoflava</name>
    <name type="common">Pseudomonas carboxydoflava</name>
    <dbReference type="NCBI Taxonomy" id="47421"/>
    <lineage>
        <taxon>Bacteria</taxon>
        <taxon>Pseudomonadati</taxon>
        <taxon>Pseudomonadota</taxon>
        <taxon>Betaproteobacteria</taxon>
        <taxon>Burkholderiales</taxon>
        <taxon>Comamonadaceae</taxon>
        <taxon>Hydrogenophaga</taxon>
    </lineage>
</organism>
<comment type="catalytic activity">
    <reaction evidence="1">
        <text>ATP + protein L-histidine = ADP + protein N-phospho-L-histidine.</text>
        <dbReference type="EC" id="2.7.13.3"/>
    </reaction>
</comment>
<dbReference type="SUPFAM" id="SSF55874">
    <property type="entry name" value="ATPase domain of HSP90 chaperone/DNA topoisomerase II/histidine kinase"/>
    <property type="match status" value="1"/>
</dbReference>
<dbReference type="InterPro" id="IPR000014">
    <property type="entry name" value="PAS"/>
</dbReference>
<dbReference type="FunFam" id="3.30.565.10:FF:000006">
    <property type="entry name" value="Sensor histidine kinase WalK"/>
    <property type="match status" value="1"/>
</dbReference>
<dbReference type="PANTHER" id="PTHR42878:SF15">
    <property type="entry name" value="BACTERIOPHYTOCHROME"/>
    <property type="match status" value="1"/>
</dbReference>
<dbReference type="Proteomes" id="UP000293912">
    <property type="component" value="Chromosome"/>
</dbReference>
<dbReference type="PROSITE" id="PS50112">
    <property type="entry name" value="PAS"/>
    <property type="match status" value="2"/>
</dbReference>